<name>A0AAV7TN78_PLEWA</name>
<evidence type="ECO:0000313" key="3">
    <source>
        <dbReference type="Proteomes" id="UP001066276"/>
    </source>
</evidence>
<protein>
    <submittedName>
        <fullName evidence="2">Uncharacterized protein</fullName>
    </submittedName>
</protein>
<feature type="region of interest" description="Disordered" evidence="1">
    <location>
        <begin position="26"/>
        <end position="46"/>
    </location>
</feature>
<accession>A0AAV7TN78</accession>
<reference evidence="2" key="1">
    <citation type="journal article" date="2022" name="bioRxiv">
        <title>Sequencing and chromosome-scale assembly of the giantPleurodeles waltlgenome.</title>
        <authorList>
            <person name="Brown T."/>
            <person name="Elewa A."/>
            <person name="Iarovenko S."/>
            <person name="Subramanian E."/>
            <person name="Araus A.J."/>
            <person name="Petzold A."/>
            <person name="Susuki M."/>
            <person name="Suzuki K.-i.T."/>
            <person name="Hayashi T."/>
            <person name="Toyoda A."/>
            <person name="Oliveira C."/>
            <person name="Osipova E."/>
            <person name="Leigh N.D."/>
            <person name="Simon A."/>
            <person name="Yun M.H."/>
        </authorList>
    </citation>
    <scope>NUCLEOTIDE SEQUENCE</scope>
    <source>
        <strain evidence="2">20211129_DDA</strain>
        <tissue evidence="2">Liver</tissue>
    </source>
</reference>
<evidence type="ECO:0000256" key="1">
    <source>
        <dbReference type="SAM" id="MobiDB-lite"/>
    </source>
</evidence>
<dbReference type="EMBL" id="JANPWB010000006">
    <property type="protein sequence ID" value="KAJ1177218.1"/>
    <property type="molecule type" value="Genomic_DNA"/>
</dbReference>
<keyword evidence="3" id="KW-1185">Reference proteome</keyword>
<evidence type="ECO:0000313" key="2">
    <source>
        <dbReference type="EMBL" id="KAJ1177218.1"/>
    </source>
</evidence>
<organism evidence="2 3">
    <name type="scientific">Pleurodeles waltl</name>
    <name type="common">Iberian ribbed newt</name>
    <dbReference type="NCBI Taxonomy" id="8319"/>
    <lineage>
        <taxon>Eukaryota</taxon>
        <taxon>Metazoa</taxon>
        <taxon>Chordata</taxon>
        <taxon>Craniata</taxon>
        <taxon>Vertebrata</taxon>
        <taxon>Euteleostomi</taxon>
        <taxon>Amphibia</taxon>
        <taxon>Batrachia</taxon>
        <taxon>Caudata</taxon>
        <taxon>Salamandroidea</taxon>
        <taxon>Salamandridae</taxon>
        <taxon>Pleurodelinae</taxon>
        <taxon>Pleurodeles</taxon>
    </lineage>
</organism>
<sequence>MRTSSVTPKIQDAGRIGKPALLKLKRQSSPTRRRVPRRKSVHHSLKRSIVPRRRSVLRYLERSTRVQAPGCLDACPRERKKTAKYWTELHMVTPGTRGLPGGTCGERVKRHRAPGRHMRGKSEKAQCFLLPPPPSRFPFRGTHLKRPCFSSSVAGVSAGRLPRCWFEDPRCQEGFLSGLQSYVQHCLPGLLLFPRRVSSSLDATRPCPFLPNRLSYEAGAWRESSYSVHCDQDVDGDWLKDTALPGWKWQQKPGRRTLTGPLVAVAARHKDIQI</sequence>
<comment type="caution">
    <text evidence="2">The sequence shown here is derived from an EMBL/GenBank/DDBJ whole genome shotgun (WGS) entry which is preliminary data.</text>
</comment>
<proteinExistence type="predicted"/>
<dbReference type="AlphaFoldDB" id="A0AAV7TN78"/>
<gene>
    <name evidence="2" type="ORF">NDU88_002479</name>
</gene>
<dbReference type="Proteomes" id="UP001066276">
    <property type="component" value="Chromosome 3_2"/>
</dbReference>